<evidence type="ECO:0000256" key="2">
    <source>
        <dbReference type="ARBA" id="ARBA00023002"/>
    </source>
</evidence>
<gene>
    <name evidence="4" type="ORF">GCM10010121_092690</name>
</gene>
<dbReference type="SUPFAM" id="SSF51735">
    <property type="entry name" value="NAD(P)-binding Rossmann-fold domains"/>
    <property type="match status" value="1"/>
</dbReference>
<dbReference type="GO" id="GO:0070402">
    <property type="term" value="F:NADPH binding"/>
    <property type="evidence" value="ECO:0007669"/>
    <property type="project" value="TreeGrafter"/>
</dbReference>
<dbReference type="Proteomes" id="UP000657574">
    <property type="component" value="Unassembled WGS sequence"/>
</dbReference>
<keyword evidence="1" id="KW-0521">NADP</keyword>
<accession>A0A917P9L7</accession>
<dbReference type="SUPFAM" id="SSF50129">
    <property type="entry name" value="GroES-like"/>
    <property type="match status" value="1"/>
</dbReference>
<dbReference type="AlphaFoldDB" id="A0A917P9L7"/>
<evidence type="ECO:0000259" key="3">
    <source>
        <dbReference type="SMART" id="SM00829"/>
    </source>
</evidence>
<dbReference type="PANTHER" id="PTHR48106">
    <property type="entry name" value="QUINONE OXIDOREDUCTASE PIG3-RELATED"/>
    <property type="match status" value="1"/>
</dbReference>
<organism evidence="4 5">
    <name type="scientific">Streptomyces brasiliensis</name>
    <dbReference type="NCBI Taxonomy" id="1954"/>
    <lineage>
        <taxon>Bacteria</taxon>
        <taxon>Bacillati</taxon>
        <taxon>Actinomycetota</taxon>
        <taxon>Actinomycetes</taxon>
        <taxon>Kitasatosporales</taxon>
        <taxon>Streptomycetaceae</taxon>
        <taxon>Streptomyces</taxon>
    </lineage>
</organism>
<dbReference type="InterPro" id="IPR036291">
    <property type="entry name" value="NAD(P)-bd_dom_sf"/>
</dbReference>
<sequence>MRVVGFTEPGGPEALGVHEVPDPHPGPGEVAIRVHGAAVNAADLLRRQGLTPPPPDQEPPYVPGMDAAGVVDAVGDGAPFAVGDRVMAIVFPGGPRGGAYAERIVVPAASVVRAPDSMDLYRASTILMNALTATLALEALELSSGDTLLVTGSLGAFGGYAVELATAAGVHVVADAKPGEEDLVLALGAAETVPRGPGLVDAVRARFPEGVTASLDTALLDAALVPAVRDGGRMAVARGWRDDPGRSITVHNTSVMTHREDTARLARLAEQTRDGVLTPRVADVLPVTEAAEAHRRLEAGGVRGRLVLDLAC</sequence>
<dbReference type="Pfam" id="PF08240">
    <property type="entry name" value="ADH_N"/>
    <property type="match status" value="1"/>
</dbReference>
<keyword evidence="2" id="KW-0560">Oxidoreductase</keyword>
<evidence type="ECO:0000313" key="5">
    <source>
        <dbReference type="Proteomes" id="UP000657574"/>
    </source>
</evidence>
<feature type="domain" description="Enoyl reductase (ER)" evidence="3">
    <location>
        <begin position="10"/>
        <end position="308"/>
    </location>
</feature>
<evidence type="ECO:0000313" key="4">
    <source>
        <dbReference type="EMBL" id="GGJ67454.1"/>
    </source>
</evidence>
<protein>
    <submittedName>
        <fullName evidence="4">Zinc-binding alcohol dehydrogenase</fullName>
    </submittedName>
</protein>
<dbReference type="InterPro" id="IPR020843">
    <property type="entry name" value="ER"/>
</dbReference>
<dbReference type="SMART" id="SM00829">
    <property type="entry name" value="PKS_ER"/>
    <property type="match status" value="1"/>
</dbReference>
<comment type="caution">
    <text evidence="4">The sequence shown here is derived from an EMBL/GenBank/DDBJ whole genome shotgun (WGS) entry which is preliminary data.</text>
</comment>
<dbReference type="RefSeq" id="WP_189317317.1">
    <property type="nucleotide sequence ID" value="NZ_BMQA01000098.1"/>
</dbReference>
<dbReference type="PANTHER" id="PTHR48106:SF18">
    <property type="entry name" value="QUINONE OXIDOREDUCTASE PIG3"/>
    <property type="match status" value="1"/>
</dbReference>
<reference evidence="4" key="2">
    <citation type="submission" date="2020-09" db="EMBL/GenBank/DDBJ databases">
        <authorList>
            <person name="Sun Q."/>
            <person name="Ohkuma M."/>
        </authorList>
    </citation>
    <scope>NUCLEOTIDE SEQUENCE</scope>
    <source>
        <strain evidence="4">JCM 3086</strain>
    </source>
</reference>
<dbReference type="CDD" id="cd05289">
    <property type="entry name" value="MDR_like_2"/>
    <property type="match status" value="1"/>
</dbReference>
<dbReference type="Pfam" id="PF13602">
    <property type="entry name" value="ADH_zinc_N_2"/>
    <property type="match status" value="1"/>
</dbReference>
<dbReference type="GO" id="GO:0016651">
    <property type="term" value="F:oxidoreductase activity, acting on NAD(P)H"/>
    <property type="evidence" value="ECO:0007669"/>
    <property type="project" value="TreeGrafter"/>
</dbReference>
<name>A0A917P9L7_9ACTN</name>
<dbReference type="Gene3D" id="3.40.50.720">
    <property type="entry name" value="NAD(P)-binding Rossmann-like Domain"/>
    <property type="match status" value="1"/>
</dbReference>
<evidence type="ECO:0000256" key="1">
    <source>
        <dbReference type="ARBA" id="ARBA00022857"/>
    </source>
</evidence>
<reference evidence="4" key="1">
    <citation type="journal article" date="2014" name="Int. J. Syst. Evol. Microbiol.">
        <title>Complete genome sequence of Corynebacterium casei LMG S-19264T (=DSM 44701T), isolated from a smear-ripened cheese.</title>
        <authorList>
            <consortium name="US DOE Joint Genome Institute (JGI-PGF)"/>
            <person name="Walter F."/>
            <person name="Albersmeier A."/>
            <person name="Kalinowski J."/>
            <person name="Ruckert C."/>
        </authorList>
    </citation>
    <scope>NUCLEOTIDE SEQUENCE</scope>
    <source>
        <strain evidence="4">JCM 3086</strain>
    </source>
</reference>
<keyword evidence="5" id="KW-1185">Reference proteome</keyword>
<dbReference type="InterPro" id="IPR011032">
    <property type="entry name" value="GroES-like_sf"/>
</dbReference>
<proteinExistence type="predicted"/>
<dbReference type="EMBL" id="BMQA01000098">
    <property type="protein sequence ID" value="GGJ67454.1"/>
    <property type="molecule type" value="Genomic_DNA"/>
</dbReference>
<dbReference type="InterPro" id="IPR013154">
    <property type="entry name" value="ADH-like_N"/>
</dbReference>
<dbReference type="Gene3D" id="3.90.180.10">
    <property type="entry name" value="Medium-chain alcohol dehydrogenases, catalytic domain"/>
    <property type="match status" value="1"/>
</dbReference>